<dbReference type="Pfam" id="PF12937">
    <property type="entry name" value="F-box-like"/>
    <property type="match status" value="1"/>
</dbReference>
<feature type="domain" description="F-box" evidence="1">
    <location>
        <begin position="1"/>
        <end position="47"/>
    </location>
</feature>
<dbReference type="OrthoDB" id="3174109at2759"/>
<organism evidence="2 3">
    <name type="scientific">Scleroderma citrinum Foug A</name>
    <dbReference type="NCBI Taxonomy" id="1036808"/>
    <lineage>
        <taxon>Eukaryota</taxon>
        <taxon>Fungi</taxon>
        <taxon>Dikarya</taxon>
        <taxon>Basidiomycota</taxon>
        <taxon>Agaricomycotina</taxon>
        <taxon>Agaricomycetes</taxon>
        <taxon>Agaricomycetidae</taxon>
        <taxon>Boletales</taxon>
        <taxon>Sclerodermatineae</taxon>
        <taxon>Sclerodermataceae</taxon>
        <taxon>Scleroderma</taxon>
    </lineage>
</organism>
<keyword evidence="3" id="KW-1185">Reference proteome</keyword>
<dbReference type="InterPro" id="IPR036047">
    <property type="entry name" value="F-box-like_dom_sf"/>
</dbReference>
<evidence type="ECO:0000313" key="2">
    <source>
        <dbReference type="EMBL" id="KIM61746.1"/>
    </source>
</evidence>
<reference evidence="2 3" key="1">
    <citation type="submission" date="2014-04" db="EMBL/GenBank/DDBJ databases">
        <authorList>
            <consortium name="DOE Joint Genome Institute"/>
            <person name="Kuo A."/>
            <person name="Kohler A."/>
            <person name="Nagy L.G."/>
            <person name="Floudas D."/>
            <person name="Copeland A."/>
            <person name="Barry K.W."/>
            <person name="Cichocki N."/>
            <person name="Veneault-Fourrey C."/>
            <person name="LaButti K."/>
            <person name="Lindquist E.A."/>
            <person name="Lipzen A."/>
            <person name="Lundell T."/>
            <person name="Morin E."/>
            <person name="Murat C."/>
            <person name="Sun H."/>
            <person name="Tunlid A."/>
            <person name="Henrissat B."/>
            <person name="Grigoriev I.V."/>
            <person name="Hibbett D.S."/>
            <person name="Martin F."/>
            <person name="Nordberg H.P."/>
            <person name="Cantor M.N."/>
            <person name="Hua S.X."/>
        </authorList>
    </citation>
    <scope>NUCLEOTIDE SEQUENCE [LARGE SCALE GENOMIC DNA]</scope>
    <source>
        <strain evidence="2 3">Foug A</strain>
    </source>
</reference>
<dbReference type="HOGENOM" id="CLU_007279_3_1_1"/>
<dbReference type="AlphaFoldDB" id="A0A0C3E0X4"/>
<sequence length="496" mass="55851">MSSFSFPNELIALTLDALDVPSLLRCMQVCKQFQSIILQSSALLYKISLFSAQMSDVEHCNWDLPSRLNAIRRYTDAWDNLQFPICTQIPMENGQAWNLVNGVLAQAGSDGGISCVQMPCSIKGISEHRWVTPTDVRIRDFAIDMTQDLLVAIELGGDGLQAGRDVHLRSWTTGLAHPKAMRPMIIAEFFDQQFLAHFLIRVCGPHVGILFDGPWLHQTTAALAIWDWRTGSQKMLMRGPEFHSFAFISDDLFLVAFVDGGQLSFRVLPVTLGNSMSSAEDAQYLCEMRFPILRGTVEEVSIISEPSSTSTVPNIPAAPFTAFTDVLFTVTLRYSVGMDFESAVVFLIPRSTILYHVSCVSISSQKHLEWESWGPKGSRVLDIEPSNFWVYHSYGMKFIHTRLGEAVASMYNFNPYARRKDMNTTDSHLPWKAMEKETKISGERNPFDIDVVTSLPGREASLELMADEHGWEATMITEDHVVMVQWEGRMFAYMAM</sequence>
<dbReference type="Proteomes" id="UP000053989">
    <property type="component" value="Unassembled WGS sequence"/>
</dbReference>
<protein>
    <recommendedName>
        <fullName evidence="1">F-box domain-containing protein</fullName>
    </recommendedName>
</protein>
<reference evidence="3" key="2">
    <citation type="submission" date="2015-01" db="EMBL/GenBank/DDBJ databases">
        <title>Evolutionary Origins and Diversification of the Mycorrhizal Mutualists.</title>
        <authorList>
            <consortium name="DOE Joint Genome Institute"/>
            <consortium name="Mycorrhizal Genomics Consortium"/>
            <person name="Kohler A."/>
            <person name="Kuo A."/>
            <person name="Nagy L.G."/>
            <person name="Floudas D."/>
            <person name="Copeland A."/>
            <person name="Barry K.W."/>
            <person name="Cichocki N."/>
            <person name="Veneault-Fourrey C."/>
            <person name="LaButti K."/>
            <person name="Lindquist E.A."/>
            <person name="Lipzen A."/>
            <person name="Lundell T."/>
            <person name="Morin E."/>
            <person name="Murat C."/>
            <person name="Riley R."/>
            <person name="Ohm R."/>
            <person name="Sun H."/>
            <person name="Tunlid A."/>
            <person name="Henrissat B."/>
            <person name="Grigoriev I.V."/>
            <person name="Hibbett D.S."/>
            <person name="Martin F."/>
        </authorList>
    </citation>
    <scope>NUCLEOTIDE SEQUENCE [LARGE SCALE GENOMIC DNA]</scope>
    <source>
        <strain evidence="3">Foug A</strain>
    </source>
</reference>
<dbReference type="PROSITE" id="PS50181">
    <property type="entry name" value="FBOX"/>
    <property type="match status" value="1"/>
</dbReference>
<dbReference type="CDD" id="cd09917">
    <property type="entry name" value="F-box_SF"/>
    <property type="match status" value="1"/>
</dbReference>
<dbReference type="InParanoid" id="A0A0C3E0X4"/>
<dbReference type="InterPro" id="IPR001810">
    <property type="entry name" value="F-box_dom"/>
</dbReference>
<accession>A0A0C3E0X4</accession>
<evidence type="ECO:0000259" key="1">
    <source>
        <dbReference type="PROSITE" id="PS50181"/>
    </source>
</evidence>
<name>A0A0C3E0X4_9AGAM</name>
<dbReference type="SUPFAM" id="SSF81383">
    <property type="entry name" value="F-box domain"/>
    <property type="match status" value="1"/>
</dbReference>
<evidence type="ECO:0000313" key="3">
    <source>
        <dbReference type="Proteomes" id="UP000053989"/>
    </source>
</evidence>
<gene>
    <name evidence="2" type="ORF">SCLCIDRAFT_1215838</name>
</gene>
<dbReference type="EMBL" id="KN822049">
    <property type="protein sequence ID" value="KIM61746.1"/>
    <property type="molecule type" value="Genomic_DNA"/>
</dbReference>
<dbReference type="Gene3D" id="1.20.1280.50">
    <property type="match status" value="1"/>
</dbReference>
<proteinExistence type="predicted"/>